<reference evidence="5" key="1">
    <citation type="submission" date="2021-03" db="EMBL/GenBank/DDBJ databases">
        <authorList>
            <person name="Palmer J.M."/>
        </authorList>
    </citation>
    <scope>NUCLEOTIDE SEQUENCE</scope>
    <source>
        <strain evidence="5">ARV_011</strain>
    </source>
</reference>
<feature type="domain" description="Pseudouridine synthase I TruA alpha/beta" evidence="4">
    <location>
        <begin position="217"/>
        <end position="326"/>
    </location>
</feature>
<dbReference type="RefSeq" id="XP_043047771.1">
    <property type="nucleotide sequence ID" value="XM_043192716.1"/>
</dbReference>
<dbReference type="OrthoDB" id="25767at2759"/>
<sequence length="437" mass="50673">MSTQYGLWTREQLIARVVELESRAKGTAVNRDESISRIDANELLSNVNNDHTEPIKPKKKQFDFSAHPQRFIALRFAYLGWNYNGLAYQYEPTEFPTVEGEILKALDKARLISEPEPTTCNFSRCGRTDKGVSAMNQVISLDVRSNLTKDEQLDPQNDQRELPYMSILNSMLPADIVITAICLRPPTNFNARFSCLSRHYRYLIHKDSLDIALMKEAAAKYEGRHDFRNLCKLDGSKQIVNHVREIISSKIIPHETDENYVIFDLKGLAFLWHQVRCMVAILLMVGQKLEKPSLIDELLDVERNPQRPAYAMAHDVPLVLYDCEFPEMEWFPFIKDATSSKVRREVARMRGVIQSYEIRALMGNYMKQAFFDKHPDTDKMYTGYDVLNSGDGQGRLYKKHLPVMSRTLGDPVEMVNQRWRDKKKRKLEEEERLSKVE</sequence>
<evidence type="ECO:0000313" key="6">
    <source>
        <dbReference type="Proteomes" id="UP000790833"/>
    </source>
</evidence>
<dbReference type="PANTHER" id="PTHR11142:SF5">
    <property type="entry name" value="TRNA PSEUDOURIDINE(38_39) SYNTHASE"/>
    <property type="match status" value="1"/>
</dbReference>
<keyword evidence="6" id="KW-1185">Reference proteome</keyword>
<dbReference type="InterPro" id="IPR020095">
    <property type="entry name" value="PsdUridine_synth_TruA_C"/>
</dbReference>
<accession>A0A9P8AGX5</accession>
<dbReference type="PANTHER" id="PTHR11142">
    <property type="entry name" value="PSEUDOURIDYLATE SYNTHASE"/>
    <property type="match status" value="1"/>
</dbReference>
<protein>
    <recommendedName>
        <fullName evidence="4">Pseudouridine synthase I TruA alpha/beta domain-containing protein</fullName>
    </recommendedName>
</protein>
<dbReference type="CDD" id="cd02569">
    <property type="entry name" value="PseudoU_synth_ScPus3"/>
    <property type="match status" value="1"/>
</dbReference>
<dbReference type="Pfam" id="PF01416">
    <property type="entry name" value="PseudoU_synth_1"/>
    <property type="match status" value="1"/>
</dbReference>
<dbReference type="Proteomes" id="UP000790833">
    <property type="component" value="Unassembled WGS sequence"/>
</dbReference>
<dbReference type="SUPFAM" id="SSF55120">
    <property type="entry name" value="Pseudouridine synthase"/>
    <property type="match status" value="1"/>
</dbReference>
<keyword evidence="2" id="KW-0819">tRNA processing</keyword>
<dbReference type="EMBL" id="JAHMUF010000019">
    <property type="protein sequence ID" value="KAG7192221.1"/>
    <property type="molecule type" value="Genomic_DNA"/>
</dbReference>
<proteinExistence type="inferred from homology"/>
<gene>
    <name evidence="5" type="ORF">KQ657_001939</name>
</gene>
<dbReference type="GO" id="GO:0005737">
    <property type="term" value="C:cytoplasm"/>
    <property type="evidence" value="ECO:0007669"/>
    <property type="project" value="TreeGrafter"/>
</dbReference>
<evidence type="ECO:0000256" key="3">
    <source>
        <dbReference type="ARBA" id="ARBA00023235"/>
    </source>
</evidence>
<dbReference type="GeneID" id="66115313"/>
<dbReference type="InterPro" id="IPR020094">
    <property type="entry name" value="TruA/RsuA/RluB/E/F_N"/>
</dbReference>
<dbReference type="GO" id="GO:0005634">
    <property type="term" value="C:nucleus"/>
    <property type="evidence" value="ECO:0007669"/>
    <property type="project" value="TreeGrafter"/>
</dbReference>
<dbReference type="HAMAP" id="MF_00171">
    <property type="entry name" value="TruA"/>
    <property type="match status" value="1"/>
</dbReference>
<dbReference type="Gene3D" id="3.30.70.580">
    <property type="entry name" value="Pseudouridine synthase I, catalytic domain, N-terminal subdomain"/>
    <property type="match status" value="1"/>
</dbReference>
<comment type="caution">
    <text evidence="5">The sequence shown here is derived from an EMBL/GenBank/DDBJ whole genome shotgun (WGS) entry which is preliminary data.</text>
</comment>
<keyword evidence="3" id="KW-0413">Isomerase</keyword>
<evidence type="ECO:0000256" key="2">
    <source>
        <dbReference type="ARBA" id="ARBA00022694"/>
    </source>
</evidence>
<evidence type="ECO:0000313" key="5">
    <source>
        <dbReference type="EMBL" id="KAG7192221.1"/>
    </source>
</evidence>
<dbReference type="FunFam" id="3.30.70.580:FF:000020">
    <property type="entry name" value="tRNA pseudouridine synthase"/>
    <property type="match status" value="1"/>
</dbReference>
<name>A0A9P8AGX5_9ASCO</name>
<dbReference type="GO" id="GO:0031119">
    <property type="term" value="P:tRNA pseudouridine synthesis"/>
    <property type="evidence" value="ECO:0007669"/>
    <property type="project" value="TreeGrafter"/>
</dbReference>
<dbReference type="GO" id="GO:1990481">
    <property type="term" value="P:mRNA pseudouridine synthesis"/>
    <property type="evidence" value="ECO:0007669"/>
    <property type="project" value="TreeGrafter"/>
</dbReference>
<comment type="similarity">
    <text evidence="1">Belongs to the tRNA pseudouridine synthase TruA family.</text>
</comment>
<organism evidence="5 6">
    <name type="scientific">Scheffersomyces spartinae</name>
    <dbReference type="NCBI Taxonomy" id="45513"/>
    <lineage>
        <taxon>Eukaryota</taxon>
        <taxon>Fungi</taxon>
        <taxon>Dikarya</taxon>
        <taxon>Ascomycota</taxon>
        <taxon>Saccharomycotina</taxon>
        <taxon>Pichiomycetes</taxon>
        <taxon>Debaryomycetaceae</taxon>
        <taxon>Scheffersomyces</taxon>
    </lineage>
</organism>
<dbReference type="GO" id="GO:0009982">
    <property type="term" value="F:pseudouridine synthase activity"/>
    <property type="evidence" value="ECO:0007669"/>
    <property type="project" value="InterPro"/>
</dbReference>
<evidence type="ECO:0000259" key="4">
    <source>
        <dbReference type="Pfam" id="PF01416"/>
    </source>
</evidence>
<evidence type="ECO:0000256" key="1">
    <source>
        <dbReference type="ARBA" id="ARBA00009375"/>
    </source>
</evidence>
<dbReference type="InterPro" id="IPR020097">
    <property type="entry name" value="PsdUridine_synth_TruA_a/b_dom"/>
</dbReference>
<dbReference type="AlphaFoldDB" id="A0A9P8AGX5"/>
<dbReference type="Gene3D" id="3.30.70.660">
    <property type="entry name" value="Pseudouridine synthase I, catalytic domain, C-terminal subdomain"/>
    <property type="match status" value="1"/>
</dbReference>
<dbReference type="InterPro" id="IPR041707">
    <property type="entry name" value="Pus3-like"/>
</dbReference>
<dbReference type="GO" id="GO:0003723">
    <property type="term" value="F:RNA binding"/>
    <property type="evidence" value="ECO:0007669"/>
    <property type="project" value="InterPro"/>
</dbReference>
<dbReference type="InterPro" id="IPR020103">
    <property type="entry name" value="PsdUridine_synth_cat_dom_sf"/>
</dbReference>
<dbReference type="NCBIfam" id="TIGR00071">
    <property type="entry name" value="hisT_truA"/>
    <property type="match status" value="1"/>
</dbReference>
<dbReference type="InterPro" id="IPR001406">
    <property type="entry name" value="PsdUridine_synth_TruA"/>
</dbReference>